<reference evidence="1" key="1">
    <citation type="submission" date="2014-12" db="EMBL/GenBank/DDBJ databases">
        <title>Insight into the proteome of Arion vulgaris.</title>
        <authorList>
            <person name="Aradska J."/>
            <person name="Bulat T."/>
            <person name="Smidak R."/>
            <person name="Sarate P."/>
            <person name="Gangsoo J."/>
            <person name="Sialana F."/>
            <person name="Bilban M."/>
            <person name="Lubec G."/>
        </authorList>
    </citation>
    <scope>NUCLEOTIDE SEQUENCE</scope>
    <source>
        <tissue evidence="1">Skin</tissue>
    </source>
</reference>
<evidence type="ECO:0000313" key="1">
    <source>
        <dbReference type="EMBL" id="CEK66024.1"/>
    </source>
</evidence>
<dbReference type="AlphaFoldDB" id="A0A0B6ZBU3"/>
<organism evidence="1">
    <name type="scientific">Arion vulgaris</name>
    <dbReference type="NCBI Taxonomy" id="1028688"/>
    <lineage>
        <taxon>Eukaryota</taxon>
        <taxon>Metazoa</taxon>
        <taxon>Spiralia</taxon>
        <taxon>Lophotrochozoa</taxon>
        <taxon>Mollusca</taxon>
        <taxon>Gastropoda</taxon>
        <taxon>Heterobranchia</taxon>
        <taxon>Euthyneura</taxon>
        <taxon>Panpulmonata</taxon>
        <taxon>Eupulmonata</taxon>
        <taxon>Stylommatophora</taxon>
        <taxon>Helicina</taxon>
        <taxon>Arionoidea</taxon>
        <taxon>Arionidae</taxon>
        <taxon>Arion</taxon>
    </lineage>
</organism>
<protein>
    <submittedName>
        <fullName evidence="1">Uncharacterized protein</fullName>
    </submittedName>
</protein>
<name>A0A0B6ZBU3_9EUPU</name>
<gene>
    <name evidence="1" type="primary">ORF57063</name>
</gene>
<sequence>MCLYGVLCNVMSCSYLDDGSGGCVCLYGVVCNVMSRSYLDDGSGGCVCACVCVSLRVVT</sequence>
<proteinExistence type="predicted"/>
<accession>A0A0B6ZBU3</accession>
<dbReference type="EMBL" id="HACG01019159">
    <property type="protein sequence ID" value="CEK66024.1"/>
    <property type="molecule type" value="Transcribed_RNA"/>
</dbReference>